<gene>
    <name evidence="1" type="ORF">ACFOOI_02500</name>
</gene>
<dbReference type="RefSeq" id="WP_379834670.1">
    <property type="nucleotide sequence ID" value="NZ_JBHRYQ010000001.1"/>
</dbReference>
<name>A0ABV7YRA3_9BACT</name>
<protein>
    <submittedName>
        <fullName evidence="1">Zinc-binding metallopeptidase</fullName>
    </submittedName>
</protein>
<comment type="caution">
    <text evidence="1">The sequence shown here is derived from an EMBL/GenBank/DDBJ whole genome shotgun (WGS) entry which is preliminary data.</text>
</comment>
<dbReference type="EMBL" id="JBHRYQ010000001">
    <property type="protein sequence ID" value="MFC3809510.1"/>
    <property type="molecule type" value="Genomic_DNA"/>
</dbReference>
<dbReference type="Pfam" id="PF15887">
    <property type="entry name" value="Peptidase_Mx"/>
    <property type="match status" value="1"/>
</dbReference>
<dbReference type="Proteomes" id="UP001595616">
    <property type="component" value="Unassembled WGS sequence"/>
</dbReference>
<accession>A0ABV7YRA3</accession>
<reference evidence="2" key="1">
    <citation type="journal article" date="2019" name="Int. J. Syst. Evol. Microbiol.">
        <title>The Global Catalogue of Microorganisms (GCM) 10K type strain sequencing project: providing services to taxonomists for standard genome sequencing and annotation.</title>
        <authorList>
            <consortium name="The Broad Institute Genomics Platform"/>
            <consortium name="The Broad Institute Genome Sequencing Center for Infectious Disease"/>
            <person name="Wu L."/>
            <person name="Ma J."/>
        </authorList>
    </citation>
    <scope>NUCLEOTIDE SEQUENCE [LARGE SCALE GENOMIC DNA]</scope>
    <source>
        <strain evidence="2">CECT 7956</strain>
    </source>
</reference>
<keyword evidence="2" id="KW-1185">Reference proteome</keyword>
<organism evidence="1 2">
    <name type="scientific">Lacihabitans lacunae</name>
    <dbReference type="NCBI Taxonomy" id="1028214"/>
    <lineage>
        <taxon>Bacteria</taxon>
        <taxon>Pseudomonadati</taxon>
        <taxon>Bacteroidota</taxon>
        <taxon>Cytophagia</taxon>
        <taxon>Cytophagales</taxon>
        <taxon>Leadbetterellaceae</taxon>
        <taxon>Lacihabitans</taxon>
    </lineage>
</organism>
<evidence type="ECO:0000313" key="2">
    <source>
        <dbReference type="Proteomes" id="UP001595616"/>
    </source>
</evidence>
<dbReference type="Gene3D" id="3.40.390.70">
    <property type="match status" value="1"/>
</dbReference>
<dbReference type="PIRSF" id="PIRSF012641">
    <property type="entry name" value="UCP012641"/>
    <property type="match status" value="1"/>
</dbReference>
<evidence type="ECO:0000313" key="1">
    <source>
        <dbReference type="EMBL" id="MFC3809510.1"/>
    </source>
</evidence>
<sequence>MIPIESADKFCSACKLNRTIPNLGNAKNNEKWQHLEVAKHSLIYQLQKLGLPLPSKLKNKKEGLCFDFVSRITNKKLMTGHANGVITILISEANSVERERRRKDLSEPYRTLIGHLRHEVGHYFWERIIYTDQKVLDENRSIFGDERISYADSLTEYYKKPDTKEWQANFISRYATAHSWEDWAETWAHYLHIMDMVETAFFFKLKVVLDKEIKTKVSVDPYTVKSFDKIVQTSVPLSFAVNSISRAMGHLEVYPFVLTPAIIDKLKFIHKLLWKLRTSNEINPILNN</sequence>
<proteinExistence type="predicted"/>
<dbReference type="InterPro" id="IPR031321">
    <property type="entry name" value="UCP012641"/>
</dbReference>